<comment type="similarity">
    <text evidence="2">Belongs to the CDC50/LEM3 family.</text>
</comment>
<evidence type="ECO:0000313" key="8">
    <source>
        <dbReference type="Proteomes" id="UP001241169"/>
    </source>
</evidence>
<comment type="caution">
    <text evidence="7">The sequence shown here is derived from an EMBL/GenBank/DDBJ whole genome shotgun (WGS) entry which is preliminary data.</text>
</comment>
<dbReference type="Pfam" id="PF03381">
    <property type="entry name" value="CDC50"/>
    <property type="match status" value="1"/>
</dbReference>
<keyword evidence="3 6" id="KW-0812">Transmembrane</keyword>
<keyword evidence="4 6" id="KW-1133">Transmembrane helix</keyword>
<reference evidence="7 8" key="1">
    <citation type="submission" date="2016-10" db="EMBL/GenBank/DDBJ databases">
        <title>The genome sequence of Colletotrichum fioriniae PJ7.</title>
        <authorList>
            <person name="Baroncelli R."/>
        </authorList>
    </citation>
    <scope>NUCLEOTIDE SEQUENCE [LARGE SCALE GENOMIC DNA]</scope>
    <source>
        <strain evidence="7 8">IMI 384185</strain>
    </source>
</reference>
<dbReference type="PANTHER" id="PTHR10926">
    <property type="entry name" value="CELL CYCLE CONTROL PROTEIN 50"/>
    <property type="match status" value="1"/>
</dbReference>
<dbReference type="Proteomes" id="UP001241169">
    <property type="component" value="Unassembled WGS sequence"/>
</dbReference>
<proteinExistence type="inferred from homology"/>
<dbReference type="RefSeq" id="XP_060353133.1">
    <property type="nucleotide sequence ID" value="XM_060488927.1"/>
</dbReference>
<evidence type="ECO:0000313" key="7">
    <source>
        <dbReference type="EMBL" id="KAK1544014.1"/>
    </source>
</evidence>
<feature type="transmembrane region" description="Helical" evidence="6">
    <location>
        <begin position="160"/>
        <end position="179"/>
    </location>
</feature>
<dbReference type="InterPro" id="IPR005045">
    <property type="entry name" value="CDC50/LEM3_fam"/>
</dbReference>
<gene>
    <name evidence="7" type="ORF">CPAR01_04647</name>
</gene>
<dbReference type="GeneID" id="85372826"/>
<dbReference type="EMBL" id="MOPA01000003">
    <property type="protein sequence ID" value="KAK1544014.1"/>
    <property type="molecule type" value="Genomic_DNA"/>
</dbReference>
<accession>A0ABQ9SXL9</accession>
<feature type="transmembrane region" description="Helical" evidence="6">
    <location>
        <begin position="477"/>
        <end position="495"/>
    </location>
</feature>
<comment type="subcellular location">
    <subcellularLocation>
        <location evidence="1">Membrane</location>
        <topology evidence="1">Multi-pass membrane protein</topology>
    </subcellularLocation>
</comment>
<evidence type="ECO:0000256" key="3">
    <source>
        <dbReference type="ARBA" id="ARBA00022692"/>
    </source>
</evidence>
<evidence type="ECO:0000256" key="6">
    <source>
        <dbReference type="SAM" id="Phobius"/>
    </source>
</evidence>
<sequence length="531" mass="60550">MAPRQRVVGFDALQPTTSHVHQIASRLFEMTDKETETYMSMEWPPNLSQVALATTLSTVNTCQANPWIQNPTFKLNQSLHLISPQWPSPIVRDTKPTILDFWKRITLNSADNIRPRANKMGWFKSGDSTQLEKPRKPKATPFNQQRLKAWKPLLTPKSSIKIFLALGVVCLSLGVFWLVQNDNIREMRIDYTKCDEIESFNELEVMPPDNVRKRFKASSAGQPVDQWKRSNQSVTFDGVTKNYTLCTIEFFLPEDLQPPVLYYYRLTNFHQNHRLYVNSRHKDQLKGEAVSLNSIKSSNCAPVASRNVAGSAEENIVYPCGMIANSYFNDTFANPLRIPIGTNRTVPYNMTSVGIAKSVEKGLYQPSKYQVPVTAQSNDSVIVPPPGWAERYPNGYHSGNMFNPAEDESFMVWMRTSAASSFSKMAMRNKDEVMERGIYRLDVISHYPVRENRGTKSIIISTTSGIGRRNSFLGRSYLAMGTISMFFAFISALTLRYRSRRLADHDYLHRYNFQSLQREGSNGPMLRATSR</sequence>
<evidence type="ECO:0000256" key="4">
    <source>
        <dbReference type="ARBA" id="ARBA00022989"/>
    </source>
</evidence>
<evidence type="ECO:0000256" key="1">
    <source>
        <dbReference type="ARBA" id="ARBA00004141"/>
    </source>
</evidence>
<keyword evidence="8" id="KW-1185">Reference proteome</keyword>
<evidence type="ECO:0000256" key="2">
    <source>
        <dbReference type="ARBA" id="ARBA00009457"/>
    </source>
</evidence>
<protein>
    <submittedName>
        <fullName evidence="7">CDC50 family protein</fullName>
    </submittedName>
</protein>
<organism evidence="7 8">
    <name type="scientific">Colletotrichum paranaense</name>
    <dbReference type="NCBI Taxonomy" id="1914294"/>
    <lineage>
        <taxon>Eukaryota</taxon>
        <taxon>Fungi</taxon>
        <taxon>Dikarya</taxon>
        <taxon>Ascomycota</taxon>
        <taxon>Pezizomycotina</taxon>
        <taxon>Sordariomycetes</taxon>
        <taxon>Hypocreomycetidae</taxon>
        <taxon>Glomerellales</taxon>
        <taxon>Glomerellaceae</taxon>
        <taxon>Colletotrichum</taxon>
        <taxon>Colletotrichum acutatum species complex</taxon>
    </lineage>
</organism>
<evidence type="ECO:0000256" key="5">
    <source>
        <dbReference type="ARBA" id="ARBA00023136"/>
    </source>
</evidence>
<dbReference type="PANTHER" id="PTHR10926:SF0">
    <property type="entry name" value="CDC50, ISOFORM A"/>
    <property type="match status" value="1"/>
</dbReference>
<keyword evidence="5 6" id="KW-0472">Membrane</keyword>
<name>A0ABQ9SXL9_9PEZI</name>